<organism evidence="3 4">
    <name type="scientific">Beutenbergia cavernae (strain ATCC BAA-8 / DSM 12333 / CCUG 43141 / JCM 11478 / NBRC 16432 / NCIMB 13614 / HKI 0122)</name>
    <dbReference type="NCBI Taxonomy" id="471853"/>
    <lineage>
        <taxon>Bacteria</taxon>
        <taxon>Bacillati</taxon>
        <taxon>Actinomycetota</taxon>
        <taxon>Actinomycetes</taxon>
        <taxon>Micrococcales</taxon>
        <taxon>Beutenbergiaceae</taxon>
        <taxon>Beutenbergia</taxon>
    </lineage>
</organism>
<name>C5C6I7_BEUC1</name>
<protein>
    <recommendedName>
        <fullName evidence="5">Integrase family protein</fullName>
    </recommendedName>
</protein>
<dbReference type="InterPro" id="IPR013762">
    <property type="entry name" value="Integrase-like_cat_sf"/>
</dbReference>
<dbReference type="GO" id="GO:0015074">
    <property type="term" value="P:DNA integration"/>
    <property type="evidence" value="ECO:0007669"/>
    <property type="project" value="InterPro"/>
</dbReference>
<dbReference type="HOGENOM" id="CLU_2894941_0_0_11"/>
<dbReference type="AlphaFoldDB" id="C5C6I7"/>
<keyword evidence="4" id="KW-1185">Reference proteome</keyword>
<dbReference type="SUPFAM" id="SSF56349">
    <property type="entry name" value="DNA breaking-rejoining enzymes"/>
    <property type="match status" value="1"/>
</dbReference>
<dbReference type="GO" id="GO:0006310">
    <property type="term" value="P:DNA recombination"/>
    <property type="evidence" value="ECO:0007669"/>
    <property type="project" value="UniProtKB-KW"/>
</dbReference>
<keyword evidence="1" id="KW-0233">DNA recombination</keyword>
<evidence type="ECO:0000256" key="2">
    <source>
        <dbReference type="SAM" id="MobiDB-lite"/>
    </source>
</evidence>
<dbReference type="InterPro" id="IPR011010">
    <property type="entry name" value="DNA_brk_join_enz"/>
</dbReference>
<sequence length="62" mass="6792">MADAGIVLHVLQGILGHQSIETTKGYLHSDHRHLAAAAKQANRSLSTPAPRREPRRHDGPHL</sequence>
<accession>C5C6I7</accession>
<dbReference type="Proteomes" id="UP000007962">
    <property type="component" value="Chromosome"/>
</dbReference>
<proteinExistence type="predicted"/>
<dbReference type="EMBL" id="CP001618">
    <property type="protein sequence ID" value="ACQ80393.1"/>
    <property type="molecule type" value="Genomic_DNA"/>
</dbReference>
<dbReference type="KEGG" id="bcv:Bcav_2141"/>
<feature type="region of interest" description="Disordered" evidence="2">
    <location>
        <begin position="34"/>
        <end position="62"/>
    </location>
</feature>
<evidence type="ECO:0000256" key="1">
    <source>
        <dbReference type="ARBA" id="ARBA00023172"/>
    </source>
</evidence>
<evidence type="ECO:0008006" key="5">
    <source>
        <dbReference type="Google" id="ProtNLM"/>
    </source>
</evidence>
<reference evidence="3 4" key="1">
    <citation type="journal article" date="2009" name="Stand. Genomic Sci.">
        <title>Complete genome sequence of Beutenbergia cavernae type strain (HKI 0122).</title>
        <authorList>
            <person name="Land M."/>
            <person name="Pukall R."/>
            <person name="Abt B."/>
            <person name="Goker M."/>
            <person name="Rohde M."/>
            <person name="Glavina Del Rio T."/>
            <person name="Tice H."/>
            <person name="Copeland A."/>
            <person name="Cheng J.F."/>
            <person name="Lucas S."/>
            <person name="Chen F."/>
            <person name="Nolan M."/>
            <person name="Bruce D."/>
            <person name="Goodwin L."/>
            <person name="Pitluck S."/>
            <person name="Ivanova N."/>
            <person name="Mavromatis K."/>
            <person name="Ovchinnikova G."/>
            <person name="Pati A."/>
            <person name="Chen A."/>
            <person name="Palaniappan K."/>
            <person name="Hauser L."/>
            <person name="Chang Y.J."/>
            <person name="Jefferies C.C."/>
            <person name="Saunders E."/>
            <person name="Brettin T."/>
            <person name="Detter J.C."/>
            <person name="Han C."/>
            <person name="Chain P."/>
            <person name="Bristow J."/>
            <person name="Eisen J.A."/>
            <person name="Markowitz V."/>
            <person name="Hugenholtz P."/>
            <person name="Kyrpides N.C."/>
            <person name="Klenk H.P."/>
            <person name="Lapidus A."/>
        </authorList>
    </citation>
    <scope>NUCLEOTIDE SEQUENCE [LARGE SCALE GENOMIC DNA]</scope>
    <source>
        <strain evidence="4">ATCC BAA-8 / DSM 12333 / NBRC 16432</strain>
    </source>
</reference>
<feature type="compositionally biased region" description="Basic and acidic residues" evidence="2">
    <location>
        <begin position="50"/>
        <end position="62"/>
    </location>
</feature>
<dbReference type="GO" id="GO:0003677">
    <property type="term" value="F:DNA binding"/>
    <property type="evidence" value="ECO:0007669"/>
    <property type="project" value="InterPro"/>
</dbReference>
<dbReference type="eggNOG" id="COG0582">
    <property type="taxonomic scope" value="Bacteria"/>
</dbReference>
<evidence type="ECO:0000313" key="4">
    <source>
        <dbReference type="Proteomes" id="UP000007962"/>
    </source>
</evidence>
<gene>
    <name evidence="3" type="ordered locus">Bcav_2141</name>
</gene>
<evidence type="ECO:0000313" key="3">
    <source>
        <dbReference type="EMBL" id="ACQ80393.1"/>
    </source>
</evidence>
<dbReference type="Gene3D" id="1.10.443.10">
    <property type="entry name" value="Intergrase catalytic core"/>
    <property type="match status" value="1"/>
</dbReference>
<dbReference type="STRING" id="471853.Bcav_2141"/>